<dbReference type="EnsemblFungi" id="EJT81988">
    <property type="protein sequence ID" value="EJT81988"/>
    <property type="gene ID" value="GGTG_01962"/>
</dbReference>
<dbReference type="GeneID" id="20342420"/>
<evidence type="ECO:0000313" key="2">
    <source>
        <dbReference type="EMBL" id="EJT81988.1"/>
    </source>
</evidence>
<name>J3NL21_GAET3</name>
<dbReference type="EMBL" id="GL385395">
    <property type="protein sequence ID" value="EJT81988.1"/>
    <property type="molecule type" value="Genomic_DNA"/>
</dbReference>
<organism evidence="2">
    <name type="scientific">Gaeumannomyces tritici (strain R3-111a-1)</name>
    <name type="common">Wheat and barley take-all root rot fungus</name>
    <name type="synonym">Gaeumannomyces graminis var. tritici</name>
    <dbReference type="NCBI Taxonomy" id="644352"/>
    <lineage>
        <taxon>Eukaryota</taxon>
        <taxon>Fungi</taxon>
        <taxon>Dikarya</taxon>
        <taxon>Ascomycota</taxon>
        <taxon>Pezizomycotina</taxon>
        <taxon>Sordariomycetes</taxon>
        <taxon>Sordariomycetidae</taxon>
        <taxon>Magnaporthales</taxon>
        <taxon>Magnaporthaceae</taxon>
        <taxon>Gaeumannomyces</taxon>
    </lineage>
</organism>
<evidence type="ECO:0000256" key="1">
    <source>
        <dbReference type="SAM" id="MobiDB-lite"/>
    </source>
</evidence>
<gene>
    <name evidence="3" type="primary">20342420</name>
    <name evidence="2" type="ORF">GGTG_01962</name>
</gene>
<dbReference type="HOGENOM" id="CLU_2941867_0_0_1"/>
<dbReference type="Proteomes" id="UP000006039">
    <property type="component" value="Unassembled WGS sequence"/>
</dbReference>
<feature type="region of interest" description="Disordered" evidence="1">
    <location>
        <begin position="1"/>
        <end position="60"/>
    </location>
</feature>
<reference evidence="3" key="4">
    <citation type="journal article" date="2015" name="G3 (Bethesda)">
        <title>Genome sequences of three phytopathogenic species of the Magnaporthaceae family of fungi.</title>
        <authorList>
            <person name="Okagaki L.H."/>
            <person name="Nunes C.C."/>
            <person name="Sailsbery J."/>
            <person name="Clay B."/>
            <person name="Brown D."/>
            <person name="John T."/>
            <person name="Oh Y."/>
            <person name="Young N."/>
            <person name="Fitzgerald M."/>
            <person name="Haas B.J."/>
            <person name="Zeng Q."/>
            <person name="Young S."/>
            <person name="Adiconis X."/>
            <person name="Fan L."/>
            <person name="Levin J.Z."/>
            <person name="Mitchell T.K."/>
            <person name="Okubara P.A."/>
            <person name="Farman M.L."/>
            <person name="Kohn L.M."/>
            <person name="Birren B."/>
            <person name="Ma L.-J."/>
            <person name="Dean R.A."/>
        </authorList>
    </citation>
    <scope>NUCLEOTIDE SEQUENCE</scope>
    <source>
        <strain evidence="3">R3-111a-1</strain>
    </source>
</reference>
<reference evidence="3" key="5">
    <citation type="submission" date="2018-04" db="UniProtKB">
        <authorList>
            <consortium name="EnsemblFungi"/>
        </authorList>
    </citation>
    <scope>IDENTIFICATION</scope>
    <source>
        <strain evidence="3">R3-111a-1</strain>
    </source>
</reference>
<evidence type="ECO:0000313" key="3">
    <source>
        <dbReference type="EnsemblFungi" id="EJT81988"/>
    </source>
</evidence>
<sequence>MQELTGWQGSRSGAGSGLLREPAPVGALSHPPLVPSNQKSPYGLRPDRMSGLPMSVLKRQ</sequence>
<dbReference type="RefSeq" id="XP_009217997.1">
    <property type="nucleotide sequence ID" value="XM_009219733.1"/>
</dbReference>
<protein>
    <submittedName>
        <fullName evidence="2 3">Uncharacterized protein</fullName>
    </submittedName>
</protein>
<reference evidence="2" key="3">
    <citation type="submission" date="2010-09" db="EMBL/GenBank/DDBJ databases">
        <title>Annotation of Gaeumannomyces graminis var. tritici R3-111a-1.</title>
        <authorList>
            <consortium name="The Broad Institute Genome Sequencing Platform"/>
            <person name="Ma L.-J."/>
            <person name="Dead R."/>
            <person name="Young S.K."/>
            <person name="Zeng Q."/>
            <person name="Gargeya S."/>
            <person name="Fitzgerald M."/>
            <person name="Haas B."/>
            <person name="Abouelleil A."/>
            <person name="Alvarado L."/>
            <person name="Arachchi H.M."/>
            <person name="Berlin A."/>
            <person name="Brown A."/>
            <person name="Chapman S.B."/>
            <person name="Chen Z."/>
            <person name="Dunbar C."/>
            <person name="Freedman E."/>
            <person name="Gearin G."/>
            <person name="Gellesch M."/>
            <person name="Goldberg J."/>
            <person name="Griggs A."/>
            <person name="Gujja S."/>
            <person name="Heiman D."/>
            <person name="Howarth C."/>
            <person name="Larson L."/>
            <person name="Lui A."/>
            <person name="MacDonald P.J.P."/>
            <person name="Mehta T."/>
            <person name="Montmayeur A."/>
            <person name="Murphy C."/>
            <person name="Neiman D."/>
            <person name="Pearson M."/>
            <person name="Priest M."/>
            <person name="Roberts A."/>
            <person name="Saif S."/>
            <person name="Shea T."/>
            <person name="Shenoy N."/>
            <person name="Sisk P."/>
            <person name="Stolte C."/>
            <person name="Sykes S."/>
            <person name="Yandava C."/>
            <person name="Wortman J."/>
            <person name="Nusbaum C."/>
            <person name="Birren B."/>
        </authorList>
    </citation>
    <scope>NUCLEOTIDE SEQUENCE</scope>
    <source>
        <strain evidence="2">R3-111a-1</strain>
    </source>
</reference>
<dbReference type="AlphaFoldDB" id="J3NL21"/>
<reference evidence="4" key="1">
    <citation type="submission" date="2010-07" db="EMBL/GenBank/DDBJ databases">
        <title>The genome sequence of Gaeumannomyces graminis var. tritici strain R3-111a-1.</title>
        <authorList>
            <consortium name="The Broad Institute Genome Sequencing Platform"/>
            <person name="Ma L.-J."/>
            <person name="Dead R."/>
            <person name="Young S."/>
            <person name="Zeng Q."/>
            <person name="Koehrsen M."/>
            <person name="Alvarado L."/>
            <person name="Berlin A."/>
            <person name="Chapman S.B."/>
            <person name="Chen Z."/>
            <person name="Freedman E."/>
            <person name="Gellesch M."/>
            <person name="Goldberg J."/>
            <person name="Griggs A."/>
            <person name="Gujja S."/>
            <person name="Heilman E.R."/>
            <person name="Heiman D."/>
            <person name="Hepburn T."/>
            <person name="Howarth C."/>
            <person name="Jen D."/>
            <person name="Larson L."/>
            <person name="Mehta T."/>
            <person name="Neiman D."/>
            <person name="Pearson M."/>
            <person name="Roberts A."/>
            <person name="Saif S."/>
            <person name="Shea T."/>
            <person name="Shenoy N."/>
            <person name="Sisk P."/>
            <person name="Stolte C."/>
            <person name="Sykes S."/>
            <person name="Walk T."/>
            <person name="White J."/>
            <person name="Yandava C."/>
            <person name="Haas B."/>
            <person name="Nusbaum C."/>
            <person name="Birren B."/>
        </authorList>
    </citation>
    <scope>NUCLEOTIDE SEQUENCE [LARGE SCALE GENOMIC DNA]</scope>
    <source>
        <strain evidence="4">R3-111a-1</strain>
    </source>
</reference>
<keyword evidence="4" id="KW-1185">Reference proteome</keyword>
<dbReference type="VEuPathDB" id="FungiDB:GGTG_01962"/>
<evidence type="ECO:0000313" key="4">
    <source>
        <dbReference type="Proteomes" id="UP000006039"/>
    </source>
</evidence>
<proteinExistence type="predicted"/>
<accession>J3NL21</accession>
<feature type="compositionally biased region" description="Low complexity" evidence="1">
    <location>
        <begin position="9"/>
        <end position="20"/>
    </location>
</feature>
<reference evidence="2" key="2">
    <citation type="submission" date="2010-07" db="EMBL/GenBank/DDBJ databases">
        <authorList>
            <consortium name="The Broad Institute Genome Sequencing Platform"/>
            <consortium name="Broad Institute Genome Sequencing Center for Infectious Disease"/>
            <person name="Ma L.-J."/>
            <person name="Dead R."/>
            <person name="Young S."/>
            <person name="Zeng Q."/>
            <person name="Koehrsen M."/>
            <person name="Alvarado L."/>
            <person name="Berlin A."/>
            <person name="Chapman S.B."/>
            <person name="Chen Z."/>
            <person name="Freedman E."/>
            <person name="Gellesch M."/>
            <person name="Goldberg J."/>
            <person name="Griggs A."/>
            <person name="Gujja S."/>
            <person name="Heilman E.R."/>
            <person name="Heiman D."/>
            <person name="Hepburn T."/>
            <person name="Howarth C."/>
            <person name="Jen D."/>
            <person name="Larson L."/>
            <person name="Mehta T."/>
            <person name="Neiman D."/>
            <person name="Pearson M."/>
            <person name="Roberts A."/>
            <person name="Saif S."/>
            <person name="Shea T."/>
            <person name="Shenoy N."/>
            <person name="Sisk P."/>
            <person name="Stolte C."/>
            <person name="Sykes S."/>
            <person name="Walk T."/>
            <person name="White J."/>
            <person name="Yandava C."/>
            <person name="Haas B."/>
            <person name="Nusbaum C."/>
            <person name="Birren B."/>
        </authorList>
    </citation>
    <scope>NUCLEOTIDE SEQUENCE</scope>
    <source>
        <strain evidence="2">R3-111a-1</strain>
    </source>
</reference>